<proteinExistence type="predicted"/>
<keyword evidence="2" id="KW-1185">Reference proteome</keyword>
<dbReference type="RefSeq" id="WP_180752702.1">
    <property type="nucleotide sequence ID" value="NZ_BBAL01000012.1"/>
</dbReference>
<evidence type="ECO:0000313" key="1">
    <source>
        <dbReference type="EMBL" id="PCR99200.1"/>
    </source>
</evidence>
<evidence type="ECO:0000313" key="2">
    <source>
        <dbReference type="Proteomes" id="UP000218181"/>
    </source>
</evidence>
<gene>
    <name evidence="1" type="ORF">RT41_GL000391</name>
</gene>
<dbReference type="EMBL" id="JXJU01000010">
    <property type="protein sequence ID" value="PCR99200.1"/>
    <property type="molecule type" value="Genomic_DNA"/>
</dbReference>
<organism evidence="1 2">
    <name type="scientific">Lactococcus fujiensis JCM 16395</name>
    <dbReference type="NCBI Taxonomy" id="1291764"/>
    <lineage>
        <taxon>Bacteria</taxon>
        <taxon>Bacillati</taxon>
        <taxon>Bacillota</taxon>
        <taxon>Bacilli</taxon>
        <taxon>Lactobacillales</taxon>
        <taxon>Streptococcaceae</taxon>
        <taxon>Lactococcus</taxon>
    </lineage>
</organism>
<protein>
    <submittedName>
        <fullName evidence="1">Uncharacterized protein</fullName>
    </submittedName>
</protein>
<dbReference type="Proteomes" id="UP000218181">
    <property type="component" value="Unassembled WGS sequence"/>
</dbReference>
<comment type="caution">
    <text evidence="1">The sequence shown here is derived from an EMBL/GenBank/DDBJ whole genome shotgun (WGS) entry which is preliminary data.</text>
</comment>
<name>A0A2A5RJ66_9LACT</name>
<accession>A0A2A5RJ66</accession>
<reference evidence="1 2" key="1">
    <citation type="submission" date="2014-12" db="EMBL/GenBank/DDBJ databases">
        <title>Draft genome sequences of 10 type strains of Lactococcus.</title>
        <authorList>
            <person name="Sun Z."/>
            <person name="Zhong Z."/>
            <person name="Liu W."/>
            <person name="Zhang W."/>
            <person name="Zhang H."/>
        </authorList>
    </citation>
    <scope>NUCLEOTIDE SEQUENCE [LARGE SCALE GENOMIC DNA]</scope>
    <source>
        <strain evidence="1 2">JCM 16395</strain>
    </source>
</reference>
<dbReference type="AlphaFoldDB" id="A0A2A5RJ66"/>
<sequence>MFALILLGNTDARHLDLGQLDQDILYSKSYDGKPITENDREEIQRLVKEYFEGLEK</sequence>